<organism evidence="2 3">
    <name type="scientific">Enterovibrio norvegicus DSM 15893</name>
    <dbReference type="NCBI Taxonomy" id="1121869"/>
    <lineage>
        <taxon>Bacteria</taxon>
        <taxon>Pseudomonadati</taxon>
        <taxon>Pseudomonadota</taxon>
        <taxon>Gammaproteobacteria</taxon>
        <taxon>Vibrionales</taxon>
        <taxon>Vibrionaceae</taxon>
        <taxon>Enterovibrio</taxon>
    </lineage>
</organism>
<dbReference type="Pfam" id="PF00561">
    <property type="entry name" value="Abhydrolase_1"/>
    <property type="match status" value="1"/>
</dbReference>
<accession>A0A1I5QII5</accession>
<name>A0A1I5QII5_9GAMM</name>
<dbReference type="Gene3D" id="3.40.50.1820">
    <property type="entry name" value="alpha/beta hydrolase"/>
    <property type="match status" value="1"/>
</dbReference>
<feature type="domain" description="AB hydrolase-1" evidence="1">
    <location>
        <begin position="12"/>
        <end position="103"/>
    </location>
</feature>
<evidence type="ECO:0000313" key="3">
    <source>
        <dbReference type="Proteomes" id="UP000182692"/>
    </source>
</evidence>
<sequence length="132" mass="14577">MARSYFPARLESDLTIDTYVKDVHFIIQTLSAEYGFRTFILIGHSKGGLIALLVAQTACINSLVLIATPALSFAENLIKQYQLRAPQFTEDVETILEAIKQGNAIQCGCKHLSLVFRPSVNRISSHAILSIP</sequence>
<dbReference type="InterPro" id="IPR000073">
    <property type="entry name" value="AB_hydrolase_1"/>
</dbReference>
<keyword evidence="2" id="KW-0645">Protease</keyword>
<dbReference type="Proteomes" id="UP000182692">
    <property type="component" value="Unassembled WGS sequence"/>
</dbReference>
<dbReference type="GO" id="GO:0004177">
    <property type="term" value="F:aminopeptidase activity"/>
    <property type="evidence" value="ECO:0007669"/>
    <property type="project" value="UniProtKB-KW"/>
</dbReference>
<evidence type="ECO:0000313" key="2">
    <source>
        <dbReference type="EMBL" id="SFP45881.1"/>
    </source>
</evidence>
<dbReference type="AlphaFoldDB" id="A0A1I5QII5"/>
<keyword evidence="2" id="KW-0031">Aminopeptidase</keyword>
<dbReference type="SUPFAM" id="SSF53474">
    <property type="entry name" value="alpha/beta-Hydrolases"/>
    <property type="match status" value="1"/>
</dbReference>
<reference evidence="2 3" key="1">
    <citation type="submission" date="2016-10" db="EMBL/GenBank/DDBJ databases">
        <authorList>
            <person name="de Groot N.N."/>
        </authorList>
    </citation>
    <scope>NUCLEOTIDE SEQUENCE [LARGE SCALE GENOMIC DNA]</scope>
    <source>
        <strain evidence="2 3">DSM 15893</strain>
    </source>
</reference>
<gene>
    <name evidence="2" type="ORF">SAMN03084138_02234</name>
</gene>
<dbReference type="InterPro" id="IPR029058">
    <property type="entry name" value="AB_hydrolase_fold"/>
</dbReference>
<dbReference type="STRING" id="1121869.SAMN03084138_02234"/>
<dbReference type="EMBL" id="FOWR01000015">
    <property type="protein sequence ID" value="SFP45881.1"/>
    <property type="molecule type" value="Genomic_DNA"/>
</dbReference>
<protein>
    <submittedName>
        <fullName evidence="2">Serine aminopeptidase, S33</fullName>
    </submittedName>
</protein>
<evidence type="ECO:0000259" key="1">
    <source>
        <dbReference type="Pfam" id="PF00561"/>
    </source>
</evidence>
<dbReference type="OrthoDB" id="5918954at2"/>
<proteinExistence type="predicted"/>
<keyword evidence="2" id="KW-0378">Hydrolase</keyword>